<reference evidence="3" key="1">
    <citation type="journal article" date="2019" name="Int. J. Syst. Evol. Microbiol.">
        <title>The Global Catalogue of Microorganisms (GCM) 10K type strain sequencing project: providing services to taxonomists for standard genome sequencing and annotation.</title>
        <authorList>
            <consortium name="The Broad Institute Genomics Platform"/>
            <consortium name="The Broad Institute Genome Sequencing Center for Infectious Disease"/>
            <person name="Wu L."/>
            <person name="Ma J."/>
        </authorList>
    </citation>
    <scope>NUCLEOTIDE SEQUENCE [LARGE SCALE GENOMIC DNA]</scope>
    <source>
        <strain evidence="3">JCM 14323</strain>
    </source>
</reference>
<dbReference type="InterPro" id="IPR014710">
    <property type="entry name" value="RmlC-like_jellyroll"/>
</dbReference>
<dbReference type="Pfam" id="PF07883">
    <property type="entry name" value="Cupin_2"/>
    <property type="match status" value="1"/>
</dbReference>
<dbReference type="SUPFAM" id="SSF51182">
    <property type="entry name" value="RmlC-like cupins"/>
    <property type="match status" value="1"/>
</dbReference>
<dbReference type="InterPro" id="IPR053146">
    <property type="entry name" value="QDO-like"/>
</dbReference>
<keyword evidence="3" id="KW-1185">Reference proteome</keyword>
<comment type="caution">
    <text evidence="2">The sequence shown here is derived from an EMBL/GenBank/DDBJ whole genome shotgun (WGS) entry which is preliminary data.</text>
</comment>
<sequence>MHTSTTHTIVRAATAETLADGPTSSITLLADGEHTAGATTINRAHLALGSPGAPAHRHENATETIFVIDGSLDVLIDDEVHTLTAGDLVFIDSGTAHAFAPTPGSTADMLAIYTPGQERFAYYRMLQQFHLGEITLPELQATSDRFDNHYVDSPVWRARA</sequence>
<feature type="domain" description="Cupin type-2" evidence="1">
    <location>
        <begin position="45"/>
        <end position="112"/>
    </location>
</feature>
<dbReference type="PANTHER" id="PTHR36440:SF1">
    <property type="entry name" value="PUTATIVE (AFU_ORTHOLOGUE AFUA_8G07350)-RELATED"/>
    <property type="match status" value="1"/>
</dbReference>
<evidence type="ECO:0000313" key="2">
    <source>
        <dbReference type="EMBL" id="GAA1822563.1"/>
    </source>
</evidence>
<evidence type="ECO:0000313" key="3">
    <source>
        <dbReference type="Proteomes" id="UP001501746"/>
    </source>
</evidence>
<protein>
    <recommendedName>
        <fullName evidence="1">Cupin type-2 domain-containing protein</fullName>
    </recommendedName>
</protein>
<gene>
    <name evidence="2" type="ORF">GCM10009750_01190</name>
</gene>
<dbReference type="InterPro" id="IPR011051">
    <property type="entry name" value="RmlC_Cupin_sf"/>
</dbReference>
<dbReference type="EMBL" id="BAAANK010000001">
    <property type="protein sequence ID" value="GAA1822563.1"/>
    <property type="molecule type" value="Genomic_DNA"/>
</dbReference>
<proteinExistence type="predicted"/>
<name>A0ABP4YLJ4_9MICO</name>
<dbReference type="Gene3D" id="2.60.120.10">
    <property type="entry name" value="Jelly Rolls"/>
    <property type="match status" value="1"/>
</dbReference>
<accession>A0ABP4YLJ4</accession>
<dbReference type="PANTHER" id="PTHR36440">
    <property type="entry name" value="PUTATIVE (AFU_ORTHOLOGUE AFUA_8G07350)-RELATED"/>
    <property type="match status" value="1"/>
</dbReference>
<evidence type="ECO:0000259" key="1">
    <source>
        <dbReference type="Pfam" id="PF07883"/>
    </source>
</evidence>
<organism evidence="2 3">
    <name type="scientific">Agromyces salentinus</name>
    <dbReference type="NCBI Taxonomy" id="269421"/>
    <lineage>
        <taxon>Bacteria</taxon>
        <taxon>Bacillati</taxon>
        <taxon>Actinomycetota</taxon>
        <taxon>Actinomycetes</taxon>
        <taxon>Micrococcales</taxon>
        <taxon>Microbacteriaceae</taxon>
        <taxon>Agromyces</taxon>
    </lineage>
</organism>
<dbReference type="RefSeq" id="WP_157425697.1">
    <property type="nucleotide sequence ID" value="NZ_BAAANK010000001.1"/>
</dbReference>
<dbReference type="InterPro" id="IPR013096">
    <property type="entry name" value="Cupin_2"/>
</dbReference>
<dbReference type="Proteomes" id="UP001501746">
    <property type="component" value="Unassembled WGS sequence"/>
</dbReference>